<name>A0A177BU57_9PLEO</name>
<organism evidence="2 3">
    <name type="scientific">Paraphaeosphaeria sporulosa</name>
    <dbReference type="NCBI Taxonomy" id="1460663"/>
    <lineage>
        <taxon>Eukaryota</taxon>
        <taxon>Fungi</taxon>
        <taxon>Dikarya</taxon>
        <taxon>Ascomycota</taxon>
        <taxon>Pezizomycotina</taxon>
        <taxon>Dothideomycetes</taxon>
        <taxon>Pleosporomycetidae</taxon>
        <taxon>Pleosporales</taxon>
        <taxon>Massarineae</taxon>
        <taxon>Didymosphaeriaceae</taxon>
        <taxon>Paraphaeosphaeria</taxon>
    </lineage>
</organism>
<keyword evidence="3" id="KW-1185">Reference proteome</keyword>
<dbReference type="Proteomes" id="UP000077069">
    <property type="component" value="Unassembled WGS sequence"/>
</dbReference>
<accession>A0A177BU57</accession>
<sequence length="205" mass="22051">MSNVGVEEAVGKCGDKEIYKRTCDRCCCCCSMTADAARWSCTLHYGGLTGISGELEVRRVMQRAPVEGRTNEERAIGQPFRRMVMCCAECRRQRVQQESELAEGGSREQWSKSEGGRAGADTQQAVTAHGMEDVLSGSLLLREAGQQRLTGALPSSARFQGAGADSVLRAGYQESSHCAAWALAVLGGAPRARSSSNSNTTPKQR</sequence>
<dbReference type="RefSeq" id="XP_018029319.1">
    <property type="nucleotide sequence ID" value="XM_018186099.1"/>
</dbReference>
<dbReference type="InParanoid" id="A0A177BU57"/>
<dbReference type="OrthoDB" id="10577581at2759"/>
<evidence type="ECO:0000313" key="2">
    <source>
        <dbReference type="EMBL" id="OAF98953.1"/>
    </source>
</evidence>
<protein>
    <submittedName>
        <fullName evidence="2">Uncharacterized protein</fullName>
    </submittedName>
</protein>
<evidence type="ECO:0000256" key="1">
    <source>
        <dbReference type="SAM" id="MobiDB-lite"/>
    </source>
</evidence>
<feature type="compositionally biased region" description="Basic and acidic residues" evidence="1">
    <location>
        <begin position="105"/>
        <end position="115"/>
    </location>
</feature>
<reference evidence="2 3" key="1">
    <citation type="submission" date="2016-05" db="EMBL/GenBank/DDBJ databases">
        <title>Comparative analysis of secretome profiles of manganese(II)-oxidizing ascomycete fungi.</title>
        <authorList>
            <consortium name="DOE Joint Genome Institute"/>
            <person name="Zeiner C.A."/>
            <person name="Purvine S.O."/>
            <person name="Zink E.M."/>
            <person name="Wu S."/>
            <person name="Pasa-Tolic L."/>
            <person name="Chaput D.L."/>
            <person name="Haridas S."/>
            <person name="Grigoriev I.V."/>
            <person name="Santelli C.M."/>
            <person name="Hansel C.M."/>
        </authorList>
    </citation>
    <scope>NUCLEOTIDE SEQUENCE [LARGE SCALE GENOMIC DNA]</scope>
    <source>
        <strain evidence="2 3">AP3s5-JAC2a</strain>
    </source>
</reference>
<gene>
    <name evidence="2" type="ORF">CC84DRAFT_410778</name>
</gene>
<proteinExistence type="predicted"/>
<feature type="region of interest" description="Disordered" evidence="1">
    <location>
        <begin position="98"/>
        <end position="120"/>
    </location>
</feature>
<dbReference type="AlphaFoldDB" id="A0A177BU57"/>
<dbReference type="GeneID" id="28769585"/>
<dbReference type="EMBL" id="KV441563">
    <property type="protein sequence ID" value="OAF98953.1"/>
    <property type="molecule type" value="Genomic_DNA"/>
</dbReference>
<evidence type="ECO:0000313" key="3">
    <source>
        <dbReference type="Proteomes" id="UP000077069"/>
    </source>
</evidence>